<evidence type="ECO:0000313" key="2">
    <source>
        <dbReference type="EMBL" id="CAK0871625.1"/>
    </source>
</evidence>
<feature type="compositionally biased region" description="Low complexity" evidence="1">
    <location>
        <begin position="1"/>
        <end position="21"/>
    </location>
</feature>
<sequence>MTAAAATSEERAAGAATAPPAGKGPPPTPAKAARAAARAPWRIPLDSSAGFKGSGSASKPGEPPQAKARLRSPPARQPLAGQRSKSPRPPAAADEDEGEAAAAGAQGLRRKRRGGRRARRGAHNDKVWSSKDKNLLSLLRSTLKLLLQTTHKTRLNSSIGIDTYTMSSKHPVIDGITNELEGYKQLLDQLRRSGEAADKARLKEIGSPAPALGLAALESLQKCDIGGSLKAEIATYLEKVQPLDPDVEVEISKDDLQTAISFIRLESCFDTDKMKLIIGAPTWEGRLIIQKALASEGSAQHHRGVAPAGWLEEEVAHWLETLEQ</sequence>
<dbReference type="EMBL" id="CAUYUJ010017092">
    <property type="protein sequence ID" value="CAK0871625.1"/>
    <property type="molecule type" value="Genomic_DNA"/>
</dbReference>
<reference evidence="2" key="1">
    <citation type="submission" date="2023-10" db="EMBL/GenBank/DDBJ databases">
        <authorList>
            <person name="Chen Y."/>
            <person name="Shah S."/>
            <person name="Dougan E. K."/>
            <person name="Thang M."/>
            <person name="Chan C."/>
        </authorList>
    </citation>
    <scope>NUCLEOTIDE SEQUENCE [LARGE SCALE GENOMIC DNA]</scope>
</reference>
<feature type="compositionally biased region" description="Low complexity" evidence="1">
    <location>
        <begin position="30"/>
        <end position="40"/>
    </location>
</feature>
<evidence type="ECO:0000256" key="1">
    <source>
        <dbReference type="SAM" id="MobiDB-lite"/>
    </source>
</evidence>
<proteinExistence type="predicted"/>
<gene>
    <name evidence="2" type="ORF">PCOR1329_LOCUS57401</name>
</gene>
<feature type="compositionally biased region" description="Low complexity" evidence="1">
    <location>
        <begin position="47"/>
        <end position="60"/>
    </location>
</feature>
<name>A0ABN9VF24_9DINO</name>
<keyword evidence="3" id="KW-1185">Reference proteome</keyword>
<evidence type="ECO:0000313" key="3">
    <source>
        <dbReference type="Proteomes" id="UP001189429"/>
    </source>
</evidence>
<protein>
    <submittedName>
        <fullName evidence="2">Uncharacterized protein</fullName>
    </submittedName>
</protein>
<feature type="compositionally biased region" description="Basic residues" evidence="1">
    <location>
        <begin position="108"/>
        <end position="121"/>
    </location>
</feature>
<feature type="region of interest" description="Disordered" evidence="1">
    <location>
        <begin position="1"/>
        <end position="126"/>
    </location>
</feature>
<organism evidence="2 3">
    <name type="scientific">Prorocentrum cordatum</name>
    <dbReference type="NCBI Taxonomy" id="2364126"/>
    <lineage>
        <taxon>Eukaryota</taxon>
        <taxon>Sar</taxon>
        <taxon>Alveolata</taxon>
        <taxon>Dinophyceae</taxon>
        <taxon>Prorocentrales</taxon>
        <taxon>Prorocentraceae</taxon>
        <taxon>Prorocentrum</taxon>
    </lineage>
</organism>
<comment type="caution">
    <text evidence="2">The sequence shown here is derived from an EMBL/GenBank/DDBJ whole genome shotgun (WGS) entry which is preliminary data.</text>
</comment>
<dbReference type="Proteomes" id="UP001189429">
    <property type="component" value="Unassembled WGS sequence"/>
</dbReference>
<accession>A0ABN9VF24</accession>